<dbReference type="SUPFAM" id="SSF54593">
    <property type="entry name" value="Glyoxalase/Bleomycin resistance protein/Dihydroxybiphenyl dioxygenase"/>
    <property type="match status" value="1"/>
</dbReference>
<keyword evidence="3" id="KW-1185">Reference proteome</keyword>
<gene>
    <name evidence="2" type="ORF">EGN73_20930</name>
</gene>
<accession>A0A951MK22</accession>
<dbReference type="RefSeq" id="WP_009036204.1">
    <property type="nucleotide sequence ID" value="NZ_RPHB01000013.1"/>
</dbReference>
<reference evidence="2 3" key="1">
    <citation type="journal article" date="2020" name="Syst. Appl. Microbiol.">
        <title>Arthrospiribacter ruber gen. nov., sp. nov., a novel bacterium isolated from Arthrospira cultures.</title>
        <authorList>
            <person name="Waleron M."/>
            <person name="Misztak A."/>
            <person name="Waleron M.M."/>
            <person name="Furmaniak M."/>
            <person name="Mrozik A."/>
            <person name="Waleron K."/>
        </authorList>
    </citation>
    <scope>NUCLEOTIDE SEQUENCE [LARGE SCALE GENOMIC DNA]</scope>
    <source>
        <strain evidence="2 3">DPMB0001</strain>
    </source>
</reference>
<evidence type="ECO:0000313" key="3">
    <source>
        <dbReference type="Proteomes" id="UP000727490"/>
    </source>
</evidence>
<feature type="domain" description="PhnB-like" evidence="1">
    <location>
        <begin position="6"/>
        <end position="131"/>
    </location>
</feature>
<dbReference type="Pfam" id="PF06983">
    <property type="entry name" value="3-dmu-9_3-mt"/>
    <property type="match status" value="1"/>
</dbReference>
<name>A0A951MK22_9BACT</name>
<dbReference type="EMBL" id="RPHB01000013">
    <property type="protein sequence ID" value="MBW3470256.1"/>
    <property type="molecule type" value="Genomic_DNA"/>
</dbReference>
<protein>
    <submittedName>
        <fullName evidence="2">VOC family protein</fullName>
    </submittedName>
</protein>
<dbReference type="InterPro" id="IPR028973">
    <property type="entry name" value="PhnB-like"/>
</dbReference>
<dbReference type="PANTHER" id="PTHR33990">
    <property type="entry name" value="PROTEIN YJDN-RELATED"/>
    <property type="match status" value="1"/>
</dbReference>
<organism evidence="2 3">
    <name type="scientific">Arthrospiribacter ruber</name>
    <dbReference type="NCBI Taxonomy" id="2487934"/>
    <lineage>
        <taxon>Bacteria</taxon>
        <taxon>Pseudomonadati</taxon>
        <taxon>Bacteroidota</taxon>
        <taxon>Cytophagia</taxon>
        <taxon>Cytophagales</taxon>
        <taxon>Cyclobacteriaceae</taxon>
        <taxon>Arthrospiribacter</taxon>
    </lineage>
</organism>
<proteinExistence type="predicted"/>
<evidence type="ECO:0000259" key="1">
    <source>
        <dbReference type="Pfam" id="PF06983"/>
    </source>
</evidence>
<dbReference type="AlphaFoldDB" id="A0A951MK22"/>
<dbReference type="Gene3D" id="3.10.180.10">
    <property type="entry name" value="2,3-Dihydroxybiphenyl 1,2-Dioxygenase, domain 1"/>
    <property type="match status" value="1"/>
</dbReference>
<evidence type="ECO:0000313" key="2">
    <source>
        <dbReference type="EMBL" id="MBW3470256.1"/>
    </source>
</evidence>
<dbReference type="Proteomes" id="UP000727490">
    <property type="component" value="Unassembled WGS sequence"/>
</dbReference>
<dbReference type="CDD" id="cd06588">
    <property type="entry name" value="PhnB_like"/>
    <property type="match status" value="1"/>
</dbReference>
<comment type="caution">
    <text evidence="2">The sequence shown here is derived from an EMBL/GenBank/DDBJ whole genome shotgun (WGS) entry which is preliminary data.</text>
</comment>
<dbReference type="InterPro" id="IPR029068">
    <property type="entry name" value="Glyas_Bleomycin-R_OHBP_Dase"/>
</dbReference>
<dbReference type="PANTHER" id="PTHR33990:SF1">
    <property type="entry name" value="PROTEIN YJDN"/>
    <property type="match status" value="1"/>
</dbReference>
<sequence length="137" mass="15623">MKNPVQPYLHFQDNCKEAMQFYHKLFGGNLEIMPIGESPAKEHFPEDLYDQILHSTLSNGDFKFMASDMCGQGDLKQGNSVQLSLSCDTEDEINHLYQKLSEGGNVVQKLEPQFWGSLFAMVIDKFGVRWMLSLEQA</sequence>